<evidence type="ECO:0000313" key="2">
    <source>
        <dbReference type="EMBL" id="KAK0500577.1"/>
    </source>
</evidence>
<comment type="caution">
    <text evidence="2">The sequence shown here is derived from an EMBL/GenBank/DDBJ whole genome shotgun (WGS) entry which is preliminary data.</text>
</comment>
<sequence>MNDRPYTLPEEDPFNITPLAMLPHHHHSSLFDKWLQDQQTHATSLDDIPDTPIRESSPALPALSPHQYLDPMHLDATGSVVTLNTYDFVEDDDIPAEVQVGIGRYRLGVSDFSKTPSSPRSTRFFQAPRTLFSSRPPTSPSATPTRTSFLSRVSTGSASRQHKRSSSVSTISSSVPRSPSSKWRPSVLGHFSSQTATSQVSVLPSENTVYAPSRPSLSSTITTTVTSTSDLSIPVSQVSFADSVRFHGVSHGAFYGLKESMSSCSSNFGVESVKPKKLKKARSSIRVPLSTRYIADANVPVQGDVVGEFGARLPKVNPTSPQVAFSASGKGGTMPRVSFASLSTRNSKKKKLIVSGIGPDDTRRFEGVKRWCESFGEVSQIMRMPNGDLHVYFRSAEVADTVCRLRAKVYIAGVGSVNLSWYAGNKR</sequence>
<name>A0AA39URS0_9AGAR</name>
<protein>
    <recommendedName>
        <fullName evidence="4">RRM domain-containing protein</fullName>
    </recommendedName>
</protein>
<evidence type="ECO:0008006" key="4">
    <source>
        <dbReference type="Google" id="ProtNLM"/>
    </source>
</evidence>
<gene>
    <name evidence="2" type="ORF">EDD18DRAFT_1347988</name>
</gene>
<dbReference type="AlphaFoldDB" id="A0AA39URS0"/>
<feature type="compositionally biased region" description="Low complexity" evidence="1">
    <location>
        <begin position="133"/>
        <end position="148"/>
    </location>
</feature>
<feature type="compositionally biased region" description="Low complexity" evidence="1">
    <location>
        <begin position="166"/>
        <end position="187"/>
    </location>
</feature>
<organism evidence="2 3">
    <name type="scientific">Armillaria luteobubalina</name>
    <dbReference type="NCBI Taxonomy" id="153913"/>
    <lineage>
        <taxon>Eukaryota</taxon>
        <taxon>Fungi</taxon>
        <taxon>Dikarya</taxon>
        <taxon>Basidiomycota</taxon>
        <taxon>Agaricomycotina</taxon>
        <taxon>Agaricomycetes</taxon>
        <taxon>Agaricomycetidae</taxon>
        <taxon>Agaricales</taxon>
        <taxon>Marasmiineae</taxon>
        <taxon>Physalacriaceae</taxon>
        <taxon>Armillaria</taxon>
    </lineage>
</organism>
<accession>A0AA39URS0</accession>
<keyword evidence="3" id="KW-1185">Reference proteome</keyword>
<proteinExistence type="predicted"/>
<evidence type="ECO:0000313" key="3">
    <source>
        <dbReference type="Proteomes" id="UP001175228"/>
    </source>
</evidence>
<feature type="region of interest" description="Disordered" evidence="1">
    <location>
        <begin position="129"/>
        <end position="187"/>
    </location>
</feature>
<dbReference type="Proteomes" id="UP001175228">
    <property type="component" value="Unassembled WGS sequence"/>
</dbReference>
<reference evidence="2" key="1">
    <citation type="submission" date="2023-06" db="EMBL/GenBank/DDBJ databases">
        <authorList>
            <consortium name="Lawrence Berkeley National Laboratory"/>
            <person name="Ahrendt S."/>
            <person name="Sahu N."/>
            <person name="Indic B."/>
            <person name="Wong-Bajracharya J."/>
            <person name="Merenyi Z."/>
            <person name="Ke H.-M."/>
            <person name="Monk M."/>
            <person name="Kocsube S."/>
            <person name="Drula E."/>
            <person name="Lipzen A."/>
            <person name="Balint B."/>
            <person name="Henrissat B."/>
            <person name="Andreopoulos B."/>
            <person name="Martin F.M."/>
            <person name="Harder C.B."/>
            <person name="Rigling D."/>
            <person name="Ford K.L."/>
            <person name="Foster G.D."/>
            <person name="Pangilinan J."/>
            <person name="Papanicolaou A."/>
            <person name="Barry K."/>
            <person name="LaButti K."/>
            <person name="Viragh M."/>
            <person name="Koriabine M."/>
            <person name="Yan M."/>
            <person name="Riley R."/>
            <person name="Champramary S."/>
            <person name="Plett K.L."/>
            <person name="Tsai I.J."/>
            <person name="Slot J."/>
            <person name="Sipos G."/>
            <person name="Plett J."/>
            <person name="Nagy L.G."/>
            <person name="Grigoriev I.V."/>
        </authorList>
    </citation>
    <scope>NUCLEOTIDE SEQUENCE</scope>
    <source>
        <strain evidence="2">HWK02</strain>
    </source>
</reference>
<feature type="compositionally biased region" description="Polar residues" evidence="1">
    <location>
        <begin position="149"/>
        <end position="159"/>
    </location>
</feature>
<dbReference type="EMBL" id="JAUEPU010000007">
    <property type="protein sequence ID" value="KAK0500577.1"/>
    <property type="molecule type" value="Genomic_DNA"/>
</dbReference>
<evidence type="ECO:0000256" key="1">
    <source>
        <dbReference type="SAM" id="MobiDB-lite"/>
    </source>
</evidence>